<proteinExistence type="predicted"/>
<dbReference type="GO" id="GO:0000428">
    <property type="term" value="C:DNA-directed RNA polymerase complex"/>
    <property type="evidence" value="ECO:0007669"/>
    <property type="project" value="UniProtKB-KW"/>
</dbReference>
<keyword evidence="1" id="KW-0240">DNA-directed RNA polymerase</keyword>
<reference evidence="1" key="1">
    <citation type="journal article" date="2019" name="Genome Biol. Evol.">
        <title>Nephromyces represents a diverse and novel lineage of the Apicomplexa that has retained apicoplasts.</title>
        <authorList>
            <person name="Munoz-Gomez S.A."/>
            <person name="Durnin K."/>
            <person name="Eme L."/>
            <person name="Paight C."/>
            <person name="Lane C.E."/>
            <person name="Saffo M.B."/>
            <person name="Slamovits C.H."/>
        </authorList>
    </citation>
    <scope>NUCLEOTIDE SEQUENCE</scope>
    <source>
        <strain evidence="1">448</strain>
    </source>
</reference>
<accession>A0A5C1H7J1</accession>
<gene>
    <name evidence="1" type="primary">rpoC2B</name>
</gene>
<dbReference type="PANTHER" id="PTHR48443:SF2">
    <property type="entry name" value="DNA-DIRECTED RNA POLYMERASE SUBUNIT BETA"/>
    <property type="match status" value="1"/>
</dbReference>
<dbReference type="SUPFAM" id="SSF64484">
    <property type="entry name" value="beta and beta-prime subunits of DNA dependent RNA-polymerase"/>
    <property type="match status" value="1"/>
</dbReference>
<protein>
    <submittedName>
        <fullName evidence="1">Plastid-encoded DNA-directed RNA polymerase beta''B</fullName>
    </submittedName>
</protein>
<dbReference type="PANTHER" id="PTHR48443">
    <property type="entry name" value="DNA-DIRECTED RNA POLYMERASE SUBUNIT BETA"/>
    <property type="match status" value="1"/>
</dbReference>
<keyword evidence="1" id="KW-0804">Transcription</keyword>
<sequence length="462" mass="54805">MKLSSFKPIIIKNNISNIKFILKFSYNFLFRIILKSQNKIVEINLFNYLKYFLNKYNNINLVFFKDSYEFINNKFNNIHISKIKNFYPIILESKNYKLLGFNFYHWNISYLKKINNIFLINKGNSYNILHKYILSYENNLHFYNTKYSSFSPKQKNIYLILYNFNKKYKNLIIKNNNLNFTNIIKNSLLDNIKYINKTKDIISGLQHIETIFESKYTKYNSIIITKGYLIDKILCNNYDILNNIFITKILIFNNFKKYIINFENFITKNLLLVDISSIIKGGDLIQFNIYSPQLILDYKFLNLQSQFNLFIATKISFIFIQFLIVESLYKQYLSNNINVPIIHFEWIIKKMTSCVKIDYTGESSFNISDIISFNLIHLINLAYTQQGYKEILYKPLVLGVSKSILAYSGFLTAASFQETIKILLKSSLENQIDWLVDLKTKVILSDLINTGAGWYRFFNSFK</sequence>
<name>A0A5C1H7J1_9APIC</name>
<dbReference type="EMBL" id="MK573201">
    <property type="protein sequence ID" value="QEM01615.1"/>
    <property type="molecule type" value="Genomic_DNA"/>
</dbReference>
<dbReference type="Gene3D" id="1.10.150.390">
    <property type="match status" value="1"/>
</dbReference>
<evidence type="ECO:0000313" key="1">
    <source>
        <dbReference type="EMBL" id="QEM01615.1"/>
    </source>
</evidence>
<organism evidence="1">
    <name type="scientific">Nephromyces sp. ex Molgula occidentalis</name>
    <dbReference type="NCBI Taxonomy" id="2544991"/>
    <lineage>
        <taxon>Eukaryota</taxon>
        <taxon>Sar</taxon>
        <taxon>Alveolata</taxon>
        <taxon>Apicomplexa</taxon>
        <taxon>Aconoidasida</taxon>
        <taxon>Nephromycida</taxon>
        <taxon>Nephromyces</taxon>
    </lineage>
</organism>
<dbReference type="AlphaFoldDB" id="A0A5C1H7J1"/>
<dbReference type="Gene3D" id="1.10.1790.20">
    <property type="match status" value="1"/>
</dbReference>